<protein>
    <submittedName>
        <fullName evidence="4">Preprotein translocase subunit YajC</fullName>
    </submittedName>
</protein>
<evidence type="ECO:0000313" key="4">
    <source>
        <dbReference type="WBParaSite" id="Pan_g12311.t1"/>
    </source>
</evidence>
<feature type="compositionally biased region" description="Acidic residues" evidence="1">
    <location>
        <begin position="95"/>
        <end position="121"/>
    </location>
</feature>
<name>A0A7E4ZR80_PANRE</name>
<dbReference type="WBParaSite" id="Pan_g12311.t1">
    <property type="protein sequence ID" value="Pan_g12311.t1"/>
    <property type="gene ID" value="Pan_g12311"/>
</dbReference>
<reference evidence="4" key="2">
    <citation type="submission" date="2020-10" db="UniProtKB">
        <authorList>
            <consortium name="WormBaseParasite"/>
        </authorList>
    </citation>
    <scope>IDENTIFICATION</scope>
</reference>
<evidence type="ECO:0000256" key="2">
    <source>
        <dbReference type="SAM" id="Phobius"/>
    </source>
</evidence>
<keyword evidence="2" id="KW-1133">Transmembrane helix</keyword>
<organism evidence="3 4">
    <name type="scientific">Panagrellus redivivus</name>
    <name type="common">Microworm</name>
    <dbReference type="NCBI Taxonomy" id="6233"/>
    <lineage>
        <taxon>Eukaryota</taxon>
        <taxon>Metazoa</taxon>
        <taxon>Ecdysozoa</taxon>
        <taxon>Nematoda</taxon>
        <taxon>Chromadorea</taxon>
        <taxon>Rhabditida</taxon>
        <taxon>Tylenchina</taxon>
        <taxon>Panagrolaimomorpha</taxon>
        <taxon>Panagrolaimoidea</taxon>
        <taxon>Panagrolaimidae</taxon>
        <taxon>Panagrellus</taxon>
    </lineage>
</organism>
<evidence type="ECO:0000313" key="3">
    <source>
        <dbReference type="Proteomes" id="UP000492821"/>
    </source>
</evidence>
<dbReference type="Proteomes" id="UP000492821">
    <property type="component" value="Unassembled WGS sequence"/>
</dbReference>
<reference evidence="3" key="1">
    <citation type="journal article" date="2013" name="Genetics">
        <title>The draft genome and transcriptome of Panagrellus redivivus are shaped by the harsh demands of a free-living lifestyle.</title>
        <authorList>
            <person name="Srinivasan J."/>
            <person name="Dillman A.R."/>
            <person name="Macchietto M.G."/>
            <person name="Heikkinen L."/>
            <person name="Lakso M."/>
            <person name="Fracchia K.M."/>
            <person name="Antoshechkin I."/>
            <person name="Mortazavi A."/>
            <person name="Wong G."/>
            <person name="Sternberg P.W."/>
        </authorList>
    </citation>
    <scope>NUCLEOTIDE SEQUENCE [LARGE SCALE GENOMIC DNA]</scope>
    <source>
        <strain evidence="3">MT8872</strain>
    </source>
</reference>
<sequence length="121" mass="13162">MYEDLIVPFIVAPAVIILIYLKHRYSRSGLGAPVEAVEASGKLAEAAPIIVHVYDSESGTVESFVPLENAEEFIDAEHLSSDELTGKLARKCFDSDAESSESEPDFSGDEAEDENDEPAEE</sequence>
<keyword evidence="3" id="KW-1185">Reference proteome</keyword>
<feature type="region of interest" description="Disordered" evidence="1">
    <location>
        <begin position="92"/>
        <end position="121"/>
    </location>
</feature>
<dbReference type="AlphaFoldDB" id="A0A7E4ZR80"/>
<keyword evidence="2" id="KW-0472">Membrane</keyword>
<proteinExistence type="predicted"/>
<feature type="transmembrane region" description="Helical" evidence="2">
    <location>
        <begin position="6"/>
        <end position="21"/>
    </location>
</feature>
<keyword evidence="2" id="KW-0812">Transmembrane</keyword>
<evidence type="ECO:0000256" key="1">
    <source>
        <dbReference type="SAM" id="MobiDB-lite"/>
    </source>
</evidence>
<accession>A0A7E4ZR80</accession>